<dbReference type="InterPro" id="IPR043714">
    <property type="entry name" value="DUF5655"/>
</dbReference>
<comment type="caution">
    <text evidence="4">The sequence shown here is derived from an EMBL/GenBank/DDBJ whole genome shotgun (WGS) entry which is preliminary data.</text>
</comment>
<organism evidence="4 5">
    <name type="scientific">Deinococcus phoenicis</name>
    <dbReference type="NCBI Taxonomy" id="1476583"/>
    <lineage>
        <taxon>Bacteria</taxon>
        <taxon>Thermotogati</taxon>
        <taxon>Deinococcota</taxon>
        <taxon>Deinococci</taxon>
        <taxon>Deinococcales</taxon>
        <taxon>Deinococcaceae</taxon>
        <taxon>Deinococcus</taxon>
    </lineage>
</organism>
<protein>
    <recommendedName>
        <fullName evidence="6">DUF262 domain-containing protein</fullName>
    </recommendedName>
</protein>
<evidence type="ECO:0000259" key="3">
    <source>
        <dbReference type="Pfam" id="PF18899"/>
    </source>
</evidence>
<name>A0A016QPD4_9DEIO</name>
<dbReference type="PANTHER" id="PTHR35149:SF2">
    <property type="entry name" value="DUF262 DOMAIN-CONTAINING PROTEIN"/>
    <property type="match status" value="1"/>
</dbReference>
<reference evidence="4 5" key="1">
    <citation type="submission" date="2014-03" db="EMBL/GenBank/DDBJ databases">
        <title>Draft genome sequence of Deinococcus phoenicis 1P10ME.</title>
        <authorList>
            <person name="Stepanov V.G."/>
            <person name="Vaishampayan P."/>
            <person name="Venkateswaran K."/>
            <person name="Fox G.E."/>
        </authorList>
    </citation>
    <scope>NUCLEOTIDE SEQUENCE [LARGE SCALE GENOMIC DNA]</scope>
    <source>
        <strain evidence="4 5">1P10ME</strain>
    </source>
</reference>
<dbReference type="EMBL" id="JHAC01000032">
    <property type="protein sequence ID" value="EYB67861.1"/>
    <property type="molecule type" value="Genomic_DNA"/>
</dbReference>
<evidence type="ECO:0008006" key="6">
    <source>
        <dbReference type="Google" id="ProtNLM"/>
    </source>
</evidence>
<dbReference type="Proteomes" id="UP000020492">
    <property type="component" value="Unassembled WGS sequence"/>
</dbReference>
<evidence type="ECO:0000313" key="5">
    <source>
        <dbReference type="Proteomes" id="UP000020492"/>
    </source>
</evidence>
<gene>
    <name evidence="4" type="ORF">DEIPH_ctg032orf0116</name>
</gene>
<keyword evidence="5" id="KW-1185">Reference proteome</keyword>
<dbReference type="STRING" id="1476583.DEIPH_ctg032orf0116"/>
<feature type="domain" description="DUF5655" evidence="3">
    <location>
        <begin position="601"/>
        <end position="709"/>
    </location>
</feature>
<evidence type="ECO:0000259" key="1">
    <source>
        <dbReference type="Pfam" id="PF03235"/>
    </source>
</evidence>
<dbReference type="Pfam" id="PF18899">
    <property type="entry name" value="DUF5655"/>
    <property type="match status" value="1"/>
</dbReference>
<proteinExistence type="predicted"/>
<dbReference type="eggNOG" id="COG3586">
    <property type="taxonomic scope" value="Bacteria"/>
</dbReference>
<accession>A0A016QPD4</accession>
<dbReference type="Pfam" id="PF03235">
    <property type="entry name" value="GmrSD_N"/>
    <property type="match status" value="1"/>
</dbReference>
<sequence length="956" mass="108883">MSLFRVLQGSSGRQYEVPIYQRTYSWQREQVERLWDDVLEAGAQGRPHFTGSVVYVTTSDDDMADVTQALLIDGQQRLTTTTLFLIALVRRLKVTGGFKVEKDGSTVNVSAESIRKNLLVNPDVSGRLHHKLVLTKSDRETLARLLDSLEDEHTPLPPKPSPRLLDTLAFFEAQLGKPGVDLAQVYAGLQRLQVVRIALKDGEDDPQLIFDSMNSTGLDLSEADRIRNYVLMRMGGKKQEKQQEKLYHEHWFQMERLFDGTEPGAFDRFIRDFLSLRSKTPIPARLGDVYVAFKRYVERDLEKDQQDIPFLVRELHRAAGYYAALLDPQKHEADAEVRRALLSLRGLELDVWYPLVLDAYSAWKAGDLYREEFVELLGTLESYLYRRWVCGVGTQGLNKFFPALPGQLRGQPYLQAFKDQLYGQRSYLRFPSDEDFRQQIMIRPMYTPRHLSRYTLGHLENHEDKEPINPGDYTIEHVMPQNKALATEWREMLGEHWAEVQERYLHTLGNLTLTGYNPEYSDRPFLEKRDLLKGKGKGFKSSHLLLNQELAELDEWNEGRIRERAERLADRALKVWPMVQPSEELREQLSQRVAPGVHALEDHLLGLPPALRVLVDDLRTELLDLHPKVQEVPTKKYIAFKVGTNFCDLVPQPELGSVKCWLNIPFADLDDPHGLARDVTEVGHHGNGDAEVVVRPETPLDAFLELAQQALNYQLNRSVSGSSSPSSLSSLAASLEQLAWVAREALETFESRLVEIDPSLTRTVTQSYMGYGRPVELVVLLRSGAALVEVQPRDPDILLPALFEGWEPRSKDRWAFPLRTAEDAERALPLVRAVHEQFQQGIAYREPQVRQLVQALRAAFTAQGVGVKSSKAADYFMLDERDLARLWINREGVYLALRHPYGELENPQGLGEAQVGQPLSGWEPGYFNGRFSHPDEVSALDPLLRQAVEAHRASVL</sequence>
<feature type="domain" description="GmrSD restriction endonucleases N-terminal" evidence="1">
    <location>
        <begin position="13"/>
        <end position="230"/>
    </location>
</feature>
<dbReference type="eggNOG" id="COG1479">
    <property type="taxonomic scope" value="Bacteria"/>
</dbReference>
<dbReference type="InterPro" id="IPR004919">
    <property type="entry name" value="GmrSD_N"/>
</dbReference>
<dbReference type="Pfam" id="PF07510">
    <property type="entry name" value="GmrSD_C"/>
    <property type="match status" value="1"/>
</dbReference>
<evidence type="ECO:0000259" key="2">
    <source>
        <dbReference type="Pfam" id="PF07510"/>
    </source>
</evidence>
<evidence type="ECO:0000313" key="4">
    <source>
        <dbReference type="EMBL" id="EYB67861.1"/>
    </source>
</evidence>
<dbReference type="InterPro" id="IPR011089">
    <property type="entry name" value="GmrSD_C"/>
</dbReference>
<dbReference type="PANTHER" id="PTHR35149">
    <property type="entry name" value="SLL5132 PROTEIN"/>
    <property type="match status" value="1"/>
</dbReference>
<dbReference type="PATRIC" id="fig|1476583.3.peg.2162"/>
<dbReference type="AlphaFoldDB" id="A0A016QPD4"/>
<feature type="domain" description="GmrSD restriction endonucleases C-terminal" evidence="2">
    <location>
        <begin position="431"/>
        <end position="570"/>
    </location>
</feature>